<protein>
    <recommendedName>
        <fullName evidence="9">Peroxisomal membrane protein 2</fullName>
    </recommendedName>
</protein>
<dbReference type="AlphaFoldDB" id="A0A7S2XX76"/>
<evidence type="ECO:0000256" key="4">
    <source>
        <dbReference type="ARBA" id="ARBA00022989"/>
    </source>
</evidence>
<keyword evidence="4 6" id="KW-1133">Transmembrane helix</keyword>
<feature type="transmembrane region" description="Helical" evidence="6">
    <location>
        <begin position="124"/>
        <end position="146"/>
    </location>
</feature>
<dbReference type="GO" id="GO:0016020">
    <property type="term" value="C:membrane"/>
    <property type="evidence" value="ECO:0007669"/>
    <property type="project" value="UniProtKB-SubCell"/>
</dbReference>
<dbReference type="GO" id="GO:0005737">
    <property type="term" value="C:cytoplasm"/>
    <property type="evidence" value="ECO:0007669"/>
    <property type="project" value="TreeGrafter"/>
</dbReference>
<dbReference type="Pfam" id="PF04117">
    <property type="entry name" value="Mpv17_PMP22"/>
    <property type="match status" value="1"/>
</dbReference>
<keyword evidence="7" id="KW-0732">Signal</keyword>
<feature type="transmembrane region" description="Helical" evidence="6">
    <location>
        <begin position="166"/>
        <end position="190"/>
    </location>
</feature>
<proteinExistence type="inferred from homology"/>
<feature type="chain" id="PRO_5030992998" description="Peroxisomal membrane protein 2" evidence="7">
    <location>
        <begin position="22"/>
        <end position="261"/>
    </location>
</feature>
<gene>
    <name evidence="8" type="ORF">FJAP1339_LOCUS4130</name>
</gene>
<accession>A0A7S2XX76</accession>
<reference evidence="8" key="1">
    <citation type="submission" date="2021-01" db="EMBL/GenBank/DDBJ databases">
        <authorList>
            <person name="Corre E."/>
            <person name="Pelletier E."/>
            <person name="Niang G."/>
            <person name="Scheremetjew M."/>
            <person name="Finn R."/>
            <person name="Kale V."/>
            <person name="Holt S."/>
            <person name="Cochrane G."/>
            <person name="Meng A."/>
            <person name="Brown T."/>
            <person name="Cohen L."/>
        </authorList>
    </citation>
    <scope>NUCLEOTIDE SEQUENCE</scope>
    <source>
        <strain evidence="8">CCMP1661</strain>
    </source>
</reference>
<dbReference type="PANTHER" id="PTHR11266">
    <property type="entry name" value="PEROXISOMAL MEMBRANE PROTEIN 2, PXMP2 MPV17"/>
    <property type="match status" value="1"/>
</dbReference>
<evidence type="ECO:0000256" key="6">
    <source>
        <dbReference type="RuleBase" id="RU363053"/>
    </source>
</evidence>
<sequence length="261" mass="29781">MKWTSWTLILELLLFLSTIHAASSLSSPIFSATAVKRSAAQEKVDKAAPDFENQMETAAGNKHLAIKNKPVETKFMYSLWKLYNESLKQHPLLTKMVLGAVVGFLGDLFYQIWRQNKLGIPIDLYRMSMFVVVTIVYHTPALHIWFELSDKVSRRAKSKAVQVGGLIFADNFLLCPLLLPLFVFFGALLCSPDIFSVPFMETVEGAIAQMKREAWPLLKTTWKIWPLFHLMNYSLVPHQHRLLVTYIANIAFKFILSSCIK</sequence>
<evidence type="ECO:0000256" key="5">
    <source>
        <dbReference type="ARBA" id="ARBA00023136"/>
    </source>
</evidence>
<evidence type="ECO:0000256" key="1">
    <source>
        <dbReference type="ARBA" id="ARBA00004141"/>
    </source>
</evidence>
<comment type="subcellular location">
    <subcellularLocation>
        <location evidence="1">Membrane</location>
        <topology evidence="1">Multi-pass membrane protein</topology>
    </subcellularLocation>
</comment>
<keyword evidence="5 6" id="KW-0472">Membrane</keyword>
<feature type="signal peptide" evidence="7">
    <location>
        <begin position="1"/>
        <end position="21"/>
    </location>
</feature>
<dbReference type="EMBL" id="HBHR01008537">
    <property type="protein sequence ID" value="CAD9861608.1"/>
    <property type="molecule type" value="Transcribed_RNA"/>
</dbReference>
<dbReference type="InterPro" id="IPR007248">
    <property type="entry name" value="Mpv17_PMP22"/>
</dbReference>
<feature type="transmembrane region" description="Helical" evidence="6">
    <location>
        <begin position="92"/>
        <end position="112"/>
    </location>
</feature>
<evidence type="ECO:0000256" key="3">
    <source>
        <dbReference type="ARBA" id="ARBA00022692"/>
    </source>
</evidence>
<organism evidence="8">
    <name type="scientific">Fibrocapsa japonica</name>
    <dbReference type="NCBI Taxonomy" id="94617"/>
    <lineage>
        <taxon>Eukaryota</taxon>
        <taxon>Sar</taxon>
        <taxon>Stramenopiles</taxon>
        <taxon>Ochrophyta</taxon>
        <taxon>Raphidophyceae</taxon>
        <taxon>Chattonellales</taxon>
        <taxon>Chattonellaceae</taxon>
        <taxon>Fibrocapsa</taxon>
    </lineage>
</organism>
<keyword evidence="3 6" id="KW-0812">Transmembrane</keyword>
<name>A0A7S2XX76_9STRA</name>
<comment type="similarity">
    <text evidence="2 6">Belongs to the peroxisomal membrane protein PXMP2/4 family.</text>
</comment>
<evidence type="ECO:0008006" key="9">
    <source>
        <dbReference type="Google" id="ProtNLM"/>
    </source>
</evidence>
<evidence type="ECO:0000256" key="2">
    <source>
        <dbReference type="ARBA" id="ARBA00006824"/>
    </source>
</evidence>
<evidence type="ECO:0000256" key="7">
    <source>
        <dbReference type="SAM" id="SignalP"/>
    </source>
</evidence>
<evidence type="ECO:0000313" key="8">
    <source>
        <dbReference type="EMBL" id="CAD9861608.1"/>
    </source>
</evidence>